<sequence>MNVSSSRMPVSRRLLIPASIIMLVALAFFTPTWLTTFVESENSPASASTHSSVLTDACVLNQQTCQYKGYQASLAEPTVRPMNANRLTVISPEPLARDTLLVKLKGVEMNMGEYRLALKKTDEQTYQGELMLPVCTEDSMTWVGTITLDNEAKNHFPIKVRMER</sequence>
<reference evidence="2" key="1">
    <citation type="submission" date="2017-01" db="EMBL/GenBank/DDBJ databases">
        <title>Draft genome of the species Salinivibrio costicola subsp. alcaliphilus.</title>
        <authorList>
            <person name="Lopez-Hermoso C."/>
            <person name="De La Haba R."/>
            <person name="Sanchez-Porro C."/>
            <person name="Ventosa A."/>
        </authorList>
    </citation>
    <scope>NUCLEOTIDE SEQUENCE [LARGE SCALE GENOMIC DNA]</scope>
    <source>
        <strain evidence="2">CBH448</strain>
    </source>
</reference>
<evidence type="ECO:0000313" key="1">
    <source>
        <dbReference type="EMBL" id="OOF34064.1"/>
    </source>
</evidence>
<organism evidence="1 2">
    <name type="scientific">Salinivibrio costicola subsp. alcaliphilus</name>
    <dbReference type="NCBI Taxonomy" id="272773"/>
    <lineage>
        <taxon>Bacteria</taxon>
        <taxon>Pseudomonadati</taxon>
        <taxon>Pseudomonadota</taxon>
        <taxon>Gammaproteobacteria</taxon>
        <taxon>Vibrionales</taxon>
        <taxon>Vibrionaceae</taxon>
        <taxon>Salinivibrio</taxon>
    </lineage>
</organism>
<dbReference type="Proteomes" id="UP000189431">
    <property type="component" value="Unassembled WGS sequence"/>
</dbReference>
<evidence type="ECO:0000313" key="2">
    <source>
        <dbReference type="Proteomes" id="UP000189431"/>
    </source>
</evidence>
<protein>
    <submittedName>
        <fullName evidence="1">Uncharacterized protein</fullName>
    </submittedName>
</protein>
<dbReference type="EMBL" id="MUFR01000017">
    <property type="protein sequence ID" value="OOF34064.1"/>
    <property type="molecule type" value="Genomic_DNA"/>
</dbReference>
<accession>A0ABX3KRA6</accession>
<keyword evidence="2" id="KW-1185">Reference proteome</keyword>
<proteinExistence type="predicted"/>
<dbReference type="RefSeq" id="WP_077461356.1">
    <property type="nucleotide sequence ID" value="NZ_MUFR01000017.1"/>
</dbReference>
<comment type="caution">
    <text evidence="1">The sequence shown here is derived from an EMBL/GenBank/DDBJ whole genome shotgun (WGS) entry which is preliminary data.</text>
</comment>
<name>A0ABX3KRA6_SALCS</name>
<gene>
    <name evidence="1" type="ORF">BZJ21_07605</name>
</gene>